<feature type="disulfide bond" evidence="1">
    <location>
        <begin position="64"/>
        <end position="79"/>
    </location>
</feature>
<dbReference type="FunFam" id="2.10.50.10:FF:000007">
    <property type="entry name" value="TNF receptor superfamily member 14"/>
    <property type="match status" value="1"/>
</dbReference>
<feature type="domain" description="TNFR-Cys" evidence="4">
    <location>
        <begin position="63"/>
        <end position="105"/>
    </location>
</feature>
<protein>
    <recommendedName>
        <fullName evidence="4">TNFR-Cys domain-containing protein</fullName>
    </recommendedName>
</protein>
<evidence type="ECO:0000256" key="2">
    <source>
        <dbReference type="SAM" id="MobiDB-lite"/>
    </source>
</evidence>
<dbReference type="PANTHER" id="PTHR46838:SF1">
    <property type="entry name" value="TUMOR NECROSIS FACTOR RECEPTOR SUPERFAMILY MEMBER 14"/>
    <property type="match status" value="1"/>
</dbReference>
<dbReference type="InterPro" id="IPR001368">
    <property type="entry name" value="TNFR/NGFR_Cys_rich_reg"/>
</dbReference>
<dbReference type="GO" id="GO:0050829">
    <property type="term" value="P:defense response to Gram-negative bacterium"/>
    <property type="evidence" value="ECO:0007669"/>
    <property type="project" value="TreeGrafter"/>
</dbReference>
<dbReference type="CDD" id="cd13405">
    <property type="entry name" value="TNFRSF14_teleost"/>
    <property type="match status" value="1"/>
</dbReference>
<reference evidence="5" key="1">
    <citation type="submission" date="2020-03" db="EMBL/GenBank/DDBJ databases">
        <authorList>
            <person name="Weist P."/>
        </authorList>
    </citation>
    <scope>NUCLEOTIDE SEQUENCE</scope>
</reference>
<name>A0A9N7UPA9_PLEPL</name>
<dbReference type="PROSITE" id="PS50050">
    <property type="entry name" value="TNFR_NGFR_2"/>
    <property type="match status" value="1"/>
</dbReference>
<feature type="repeat" description="TNFR-Cys" evidence="1">
    <location>
        <begin position="63"/>
        <end position="105"/>
    </location>
</feature>
<dbReference type="EMBL" id="CADEAL010001757">
    <property type="protein sequence ID" value="CAB1435287.1"/>
    <property type="molecule type" value="Genomic_DNA"/>
</dbReference>
<accession>A0A9N7UPA9</accession>
<dbReference type="SUPFAM" id="SSF57586">
    <property type="entry name" value="TNF receptor-like"/>
    <property type="match status" value="2"/>
</dbReference>
<dbReference type="GO" id="GO:0009897">
    <property type="term" value="C:external side of plasma membrane"/>
    <property type="evidence" value="ECO:0007669"/>
    <property type="project" value="TreeGrafter"/>
</dbReference>
<feature type="signal peptide" evidence="3">
    <location>
        <begin position="1"/>
        <end position="22"/>
    </location>
</feature>
<keyword evidence="1" id="KW-1015">Disulfide bond</keyword>
<dbReference type="Gene3D" id="2.10.50.10">
    <property type="entry name" value="Tumor Necrosis Factor Receptor, subunit A, domain 2"/>
    <property type="match status" value="3"/>
</dbReference>
<feature type="chain" id="PRO_5040203596" description="TNFR-Cys domain-containing protein" evidence="3">
    <location>
        <begin position="23"/>
        <end position="212"/>
    </location>
</feature>
<evidence type="ECO:0000313" key="5">
    <source>
        <dbReference type="EMBL" id="CAB1435287.1"/>
    </source>
</evidence>
<keyword evidence="3" id="KW-0732">Signal</keyword>
<feature type="region of interest" description="Disordered" evidence="2">
    <location>
        <begin position="193"/>
        <end position="212"/>
    </location>
</feature>
<evidence type="ECO:0000259" key="4">
    <source>
        <dbReference type="PROSITE" id="PS50050"/>
    </source>
</evidence>
<dbReference type="GO" id="GO:0046642">
    <property type="term" value="P:negative regulation of alpha-beta T cell proliferation"/>
    <property type="evidence" value="ECO:0007669"/>
    <property type="project" value="TreeGrafter"/>
</dbReference>
<keyword evidence="6" id="KW-1185">Reference proteome</keyword>
<comment type="caution">
    <text evidence="1">Lacks conserved residue(s) required for the propagation of feature annotation.</text>
</comment>
<dbReference type="GO" id="GO:0050830">
    <property type="term" value="P:defense response to Gram-positive bacterium"/>
    <property type="evidence" value="ECO:0007669"/>
    <property type="project" value="TreeGrafter"/>
</dbReference>
<dbReference type="GO" id="GO:0002720">
    <property type="term" value="P:positive regulation of cytokine production involved in immune response"/>
    <property type="evidence" value="ECO:0007669"/>
    <property type="project" value="TreeGrafter"/>
</dbReference>
<dbReference type="SMART" id="SM00208">
    <property type="entry name" value="TNFR"/>
    <property type="match status" value="4"/>
</dbReference>
<organism evidence="5 6">
    <name type="scientific">Pleuronectes platessa</name>
    <name type="common">European plaice</name>
    <dbReference type="NCBI Taxonomy" id="8262"/>
    <lineage>
        <taxon>Eukaryota</taxon>
        <taxon>Metazoa</taxon>
        <taxon>Chordata</taxon>
        <taxon>Craniata</taxon>
        <taxon>Vertebrata</taxon>
        <taxon>Euteleostomi</taxon>
        <taxon>Actinopterygii</taxon>
        <taxon>Neopterygii</taxon>
        <taxon>Teleostei</taxon>
        <taxon>Neoteleostei</taxon>
        <taxon>Acanthomorphata</taxon>
        <taxon>Carangaria</taxon>
        <taxon>Pleuronectiformes</taxon>
        <taxon>Pleuronectoidei</taxon>
        <taxon>Pleuronectidae</taxon>
        <taxon>Pleuronectes</taxon>
    </lineage>
</organism>
<comment type="caution">
    <text evidence="5">The sequence shown here is derived from an EMBL/GenBank/DDBJ whole genome shotgun (WGS) entry which is preliminary data.</text>
</comment>
<sequence length="212" mass="23183">MNLRSKHLEAASLLILLVKVFSVNTLTCHPTEYQIGNECCPLCPSGNRVKTHCTEFRSTSCLPCVKDTFMNIPTGLNKCFPCTTCGPDSGLTTNTSCTATTDSVCEPLEGFYCIDRIGNNCAAAQKHKQCQPGQYIKPRGTALTDSQCSDCSDGTFSDGTHTSCQPHTQCESQNLELMQPGTPSTDAEYILQEKDQRPFNQGERQPEAKLGR</sequence>
<gene>
    <name evidence="5" type="ORF">PLEPLA_LOCUS23379</name>
</gene>
<dbReference type="Proteomes" id="UP001153269">
    <property type="component" value="Unassembled WGS sequence"/>
</dbReference>
<proteinExistence type="predicted"/>
<evidence type="ECO:0000313" key="6">
    <source>
        <dbReference type="Proteomes" id="UP001153269"/>
    </source>
</evidence>
<dbReference type="GO" id="GO:2000406">
    <property type="term" value="P:positive regulation of T cell migration"/>
    <property type="evidence" value="ECO:0007669"/>
    <property type="project" value="TreeGrafter"/>
</dbReference>
<dbReference type="PANTHER" id="PTHR46838">
    <property type="entry name" value="TUMOR NECROSIS FACTOR RECEPTOR SUPERFAMILY MEMBER 14"/>
    <property type="match status" value="1"/>
</dbReference>
<dbReference type="PROSITE" id="PS00652">
    <property type="entry name" value="TNFR_NGFR_1"/>
    <property type="match status" value="2"/>
</dbReference>
<dbReference type="Pfam" id="PF00020">
    <property type="entry name" value="TNFR_c6"/>
    <property type="match status" value="2"/>
</dbReference>
<dbReference type="AlphaFoldDB" id="A0A9N7UPA9"/>
<evidence type="ECO:0000256" key="3">
    <source>
        <dbReference type="SAM" id="SignalP"/>
    </source>
</evidence>
<evidence type="ECO:0000256" key="1">
    <source>
        <dbReference type="PROSITE-ProRule" id="PRU00206"/>
    </source>
</evidence>